<protein>
    <submittedName>
        <fullName evidence="2">Uncharacterized protein</fullName>
    </submittedName>
</protein>
<accession>A0A9D3PNC6</accession>
<gene>
    <name evidence="2" type="ORF">MATL_G00168480</name>
</gene>
<dbReference type="AlphaFoldDB" id="A0A9D3PNC6"/>
<dbReference type="OrthoDB" id="8838938at2759"/>
<sequence>MEDSPTAGKRKKPLEPSTNMNPNQLPNKIVLASPDGPQKEISTLGPNSESPPPGESRSPLDSRIMTIRDLKQCGELENKGIQGKVVLKSPEIPYTNSLRKNNVMFHLVLADETGCIKVIVYGKKKYKEFKVGRFYLLWGLIFEDKAVKVTSRCTIGLCGPLNVPHEVEEEAELLFAPPVSSIREAKDCDPGSLLTIQGTVIWDRGMEKIPVDEEGKTKKKKIEKRVLSLEDETGSIDVQLWGNVAKSSVKVRDCVKITNVKVNVYFSNISLKSTRRTALKTVTTAAQETTVLTIQAIEKSTKKQVNLMAVTSGGQQTFTVATTCLTKFFEVPYDNSFKENLLKKIPTTVEAVVHGSEILSIKK</sequence>
<evidence type="ECO:0000256" key="1">
    <source>
        <dbReference type="SAM" id="MobiDB-lite"/>
    </source>
</evidence>
<dbReference type="EMBL" id="JAFDVH010000014">
    <property type="protein sequence ID" value="KAG7464708.1"/>
    <property type="molecule type" value="Genomic_DNA"/>
</dbReference>
<reference evidence="2" key="1">
    <citation type="submission" date="2021-01" db="EMBL/GenBank/DDBJ databases">
        <authorList>
            <person name="Zahm M."/>
            <person name="Roques C."/>
            <person name="Cabau C."/>
            <person name="Klopp C."/>
            <person name="Donnadieu C."/>
            <person name="Jouanno E."/>
            <person name="Lampietro C."/>
            <person name="Louis A."/>
            <person name="Herpin A."/>
            <person name="Echchiki A."/>
            <person name="Berthelot C."/>
            <person name="Parey E."/>
            <person name="Roest-Crollius H."/>
            <person name="Braasch I."/>
            <person name="Postlethwait J."/>
            <person name="Bobe J."/>
            <person name="Montfort J."/>
            <person name="Bouchez O."/>
            <person name="Begum T."/>
            <person name="Mejri S."/>
            <person name="Adams A."/>
            <person name="Chen W.-J."/>
            <person name="Guiguen Y."/>
        </authorList>
    </citation>
    <scope>NUCLEOTIDE SEQUENCE</scope>
    <source>
        <strain evidence="2">YG-15Mar2019-1</strain>
        <tissue evidence="2">Brain</tissue>
    </source>
</reference>
<keyword evidence="3" id="KW-1185">Reference proteome</keyword>
<feature type="region of interest" description="Disordered" evidence="1">
    <location>
        <begin position="1"/>
        <end position="61"/>
    </location>
</feature>
<proteinExistence type="predicted"/>
<evidence type="ECO:0000313" key="3">
    <source>
        <dbReference type="Proteomes" id="UP001046870"/>
    </source>
</evidence>
<dbReference type="SUPFAM" id="SSF50249">
    <property type="entry name" value="Nucleic acid-binding proteins"/>
    <property type="match status" value="2"/>
</dbReference>
<dbReference type="InterPro" id="IPR012340">
    <property type="entry name" value="NA-bd_OB-fold"/>
</dbReference>
<organism evidence="2 3">
    <name type="scientific">Megalops atlanticus</name>
    <name type="common">Tarpon</name>
    <name type="synonym">Clupea gigantea</name>
    <dbReference type="NCBI Taxonomy" id="7932"/>
    <lineage>
        <taxon>Eukaryota</taxon>
        <taxon>Metazoa</taxon>
        <taxon>Chordata</taxon>
        <taxon>Craniata</taxon>
        <taxon>Vertebrata</taxon>
        <taxon>Euteleostomi</taxon>
        <taxon>Actinopterygii</taxon>
        <taxon>Neopterygii</taxon>
        <taxon>Teleostei</taxon>
        <taxon>Elopiformes</taxon>
        <taxon>Megalopidae</taxon>
        <taxon>Megalops</taxon>
    </lineage>
</organism>
<dbReference type="Proteomes" id="UP001046870">
    <property type="component" value="Chromosome 14"/>
</dbReference>
<name>A0A9D3PNC6_MEGAT</name>
<comment type="caution">
    <text evidence="2">The sequence shown here is derived from an EMBL/GenBank/DDBJ whole genome shotgun (WGS) entry which is preliminary data.</text>
</comment>
<dbReference type="Gene3D" id="2.40.50.140">
    <property type="entry name" value="Nucleic acid-binding proteins"/>
    <property type="match status" value="2"/>
</dbReference>
<feature type="compositionally biased region" description="Polar residues" evidence="1">
    <location>
        <begin position="16"/>
        <end position="26"/>
    </location>
</feature>
<evidence type="ECO:0000313" key="2">
    <source>
        <dbReference type="EMBL" id="KAG7464708.1"/>
    </source>
</evidence>